<accession>A0A3S5BEP8</accession>
<keyword evidence="12" id="KW-1185">Reference proteome</keyword>
<feature type="signal peptide" evidence="9">
    <location>
        <begin position="1"/>
        <end position="20"/>
    </location>
</feature>
<dbReference type="InterPro" id="IPR013783">
    <property type="entry name" value="Ig-like_fold"/>
</dbReference>
<dbReference type="PANTHER" id="PTHR10075">
    <property type="entry name" value="BASIGIN RELATED"/>
    <property type="match status" value="1"/>
</dbReference>
<reference evidence="11" key="1">
    <citation type="submission" date="2018-11" db="EMBL/GenBank/DDBJ databases">
        <authorList>
            <consortium name="Pathogen Informatics"/>
        </authorList>
    </citation>
    <scope>NUCLEOTIDE SEQUENCE</scope>
</reference>
<feature type="chain" id="PRO_5018749128" description="Ig-like domain-containing protein" evidence="9">
    <location>
        <begin position="21"/>
        <end position="496"/>
    </location>
</feature>
<sequence length="496" mass="55304">MLEFSLNLISFVLILNVSNAANPTYVKPLFTEHPQDTFVFRNSPLTLRCRADGHPTPSLTWYKDNDIVLSHRERPGTSTIIIKSGELSILSFDSHNEGKYYCKASNNAGSAVSSSALVKMAYSDNRLFGPESKIVSVGETAVLICRSSSGLLKPEVEWYKNKKKLQFDQRIQIMDVGDLRIDNVGLRDQGTYKCIVYNMPGERSSNEAVLTVRQKPQFEATPQNKQVRVGELARFMCRVAGDPKQTIIWKREDGIAMPVNRSKLLGDKSLEIHDIKSIDAGNYVCMANNSAGRVEAVARLDVISPPNFRITPEDQFVELNDTAAFECQAAGSPRPEVRWIHNNRSYLASDRSDSIYGTSNRIQVYSDGRLVIHPVRKTDEGLYECVASHYDGSIKSSACLRVREPSRIALPLIEIGPQNQTQVKGSVANFICKALVTRISRQAIRCGTEQMLDDYPKVIIEWFINGVSGPSPDNPRIVKLSLETLQINSLSLEDTG</sequence>
<dbReference type="FunFam" id="2.60.40.10:FF:000032">
    <property type="entry name" value="palladin isoform X1"/>
    <property type="match status" value="1"/>
</dbReference>
<feature type="domain" description="Ig-like" evidence="10">
    <location>
        <begin position="138"/>
        <end position="211"/>
    </location>
</feature>
<keyword evidence="7" id="KW-1015">Disulfide bond</keyword>
<feature type="domain" description="Ig-like" evidence="10">
    <location>
        <begin position="216"/>
        <end position="301"/>
    </location>
</feature>
<dbReference type="GO" id="GO:0070593">
    <property type="term" value="P:dendrite self-avoidance"/>
    <property type="evidence" value="ECO:0007669"/>
    <property type="project" value="TreeGrafter"/>
</dbReference>
<dbReference type="GO" id="GO:0007411">
    <property type="term" value="P:axon guidance"/>
    <property type="evidence" value="ECO:0007669"/>
    <property type="project" value="TreeGrafter"/>
</dbReference>
<evidence type="ECO:0000256" key="5">
    <source>
        <dbReference type="ARBA" id="ARBA00022989"/>
    </source>
</evidence>
<gene>
    <name evidence="11" type="ORF">PXEA_LOCUS14955</name>
</gene>
<evidence type="ECO:0000256" key="7">
    <source>
        <dbReference type="ARBA" id="ARBA00023157"/>
    </source>
</evidence>
<dbReference type="InterPro" id="IPR007110">
    <property type="entry name" value="Ig-like_dom"/>
</dbReference>
<feature type="domain" description="Ig-like" evidence="10">
    <location>
        <begin position="411"/>
        <end position="496"/>
    </location>
</feature>
<dbReference type="InterPro" id="IPR036179">
    <property type="entry name" value="Ig-like_dom_sf"/>
</dbReference>
<organism evidence="11 12">
    <name type="scientific">Protopolystoma xenopodis</name>
    <dbReference type="NCBI Taxonomy" id="117903"/>
    <lineage>
        <taxon>Eukaryota</taxon>
        <taxon>Metazoa</taxon>
        <taxon>Spiralia</taxon>
        <taxon>Lophotrochozoa</taxon>
        <taxon>Platyhelminthes</taxon>
        <taxon>Monogenea</taxon>
        <taxon>Polyopisthocotylea</taxon>
        <taxon>Polystomatidea</taxon>
        <taxon>Polystomatidae</taxon>
        <taxon>Protopolystoma</taxon>
    </lineage>
</organism>
<dbReference type="GO" id="GO:0007156">
    <property type="term" value="P:homophilic cell adhesion via plasma membrane adhesion molecules"/>
    <property type="evidence" value="ECO:0007669"/>
    <property type="project" value="TreeGrafter"/>
</dbReference>
<proteinExistence type="predicted"/>
<dbReference type="GO" id="GO:0098632">
    <property type="term" value="F:cell-cell adhesion mediator activity"/>
    <property type="evidence" value="ECO:0007669"/>
    <property type="project" value="TreeGrafter"/>
</dbReference>
<evidence type="ECO:0000259" key="10">
    <source>
        <dbReference type="PROSITE" id="PS50835"/>
    </source>
</evidence>
<evidence type="ECO:0000256" key="3">
    <source>
        <dbReference type="ARBA" id="ARBA00022729"/>
    </source>
</evidence>
<dbReference type="SMART" id="SM00409">
    <property type="entry name" value="IG"/>
    <property type="match status" value="4"/>
</dbReference>
<dbReference type="Proteomes" id="UP000784294">
    <property type="component" value="Unassembled WGS sequence"/>
</dbReference>
<evidence type="ECO:0000313" key="11">
    <source>
        <dbReference type="EMBL" id="VEL21515.1"/>
    </source>
</evidence>
<keyword evidence="3 9" id="KW-0732">Signal</keyword>
<dbReference type="EMBL" id="CAAALY010051733">
    <property type="protein sequence ID" value="VEL21515.1"/>
    <property type="molecule type" value="Genomic_DNA"/>
</dbReference>
<dbReference type="FunFam" id="2.60.40.10:FF:000008">
    <property type="entry name" value="roundabout homolog 2 isoform X2"/>
    <property type="match status" value="1"/>
</dbReference>
<protein>
    <recommendedName>
        <fullName evidence="10">Ig-like domain-containing protein</fullName>
    </recommendedName>
</protein>
<evidence type="ECO:0000313" key="12">
    <source>
        <dbReference type="Proteomes" id="UP000784294"/>
    </source>
</evidence>
<dbReference type="AlphaFoldDB" id="A0A3S5BEP8"/>
<comment type="caution">
    <text evidence="11">The sequence shown here is derived from an EMBL/GenBank/DDBJ whole genome shotgun (WGS) entry which is preliminary data.</text>
</comment>
<dbReference type="PANTHER" id="PTHR10075:SF100">
    <property type="entry name" value="FASCICLIN-2"/>
    <property type="match status" value="1"/>
</dbReference>
<keyword evidence="8" id="KW-0393">Immunoglobulin domain</keyword>
<dbReference type="InterPro" id="IPR003599">
    <property type="entry name" value="Ig_sub"/>
</dbReference>
<keyword evidence="4" id="KW-0677">Repeat</keyword>
<evidence type="ECO:0000256" key="2">
    <source>
        <dbReference type="ARBA" id="ARBA00022692"/>
    </source>
</evidence>
<keyword evidence="5" id="KW-1133">Transmembrane helix</keyword>
<evidence type="ECO:0000256" key="1">
    <source>
        <dbReference type="ARBA" id="ARBA00004167"/>
    </source>
</evidence>
<feature type="domain" description="Ig-like" evidence="10">
    <location>
        <begin position="306"/>
        <end position="401"/>
    </location>
</feature>
<keyword evidence="6" id="KW-0472">Membrane</keyword>
<evidence type="ECO:0000256" key="4">
    <source>
        <dbReference type="ARBA" id="ARBA00022737"/>
    </source>
</evidence>
<dbReference type="FunFam" id="2.60.40.10:FF:000107">
    <property type="entry name" value="Myosin, light chain kinase a"/>
    <property type="match status" value="1"/>
</dbReference>
<dbReference type="InterPro" id="IPR003598">
    <property type="entry name" value="Ig_sub2"/>
</dbReference>
<dbReference type="GO" id="GO:0030424">
    <property type="term" value="C:axon"/>
    <property type="evidence" value="ECO:0007669"/>
    <property type="project" value="TreeGrafter"/>
</dbReference>
<name>A0A3S5BEP8_9PLAT</name>
<dbReference type="Pfam" id="PF07679">
    <property type="entry name" value="I-set"/>
    <property type="match status" value="2"/>
</dbReference>
<dbReference type="SUPFAM" id="SSF48726">
    <property type="entry name" value="Immunoglobulin"/>
    <property type="match status" value="4"/>
</dbReference>
<dbReference type="InterPro" id="IPR013098">
    <property type="entry name" value="Ig_I-set"/>
</dbReference>
<dbReference type="Pfam" id="PF13927">
    <property type="entry name" value="Ig_3"/>
    <property type="match status" value="2"/>
</dbReference>
<keyword evidence="2" id="KW-0812">Transmembrane</keyword>
<comment type="subcellular location">
    <subcellularLocation>
        <location evidence="1">Membrane</location>
        <topology evidence="1">Single-pass membrane protein</topology>
    </subcellularLocation>
</comment>
<evidence type="ECO:0000256" key="8">
    <source>
        <dbReference type="ARBA" id="ARBA00023319"/>
    </source>
</evidence>
<dbReference type="GO" id="GO:0005886">
    <property type="term" value="C:plasma membrane"/>
    <property type="evidence" value="ECO:0007669"/>
    <property type="project" value="TreeGrafter"/>
</dbReference>
<feature type="domain" description="Ig-like" evidence="10">
    <location>
        <begin position="28"/>
        <end position="118"/>
    </location>
</feature>
<dbReference type="PROSITE" id="PS50835">
    <property type="entry name" value="IG_LIKE"/>
    <property type="match status" value="5"/>
</dbReference>
<feature type="non-terminal residue" evidence="11">
    <location>
        <position position="496"/>
    </location>
</feature>
<dbReference type="Gene3D" id="2.60.40.10">
    <property type="entry name" value="Immunoglobulins"/>
    <property type="match status" value="5"/>
</dbReference>
<dbReference type="SMART" id="SM00408">
    <property type="entry name" value="IGc2"/>
    <property type="match status" value="4"/>
</dbReference>
<evidence type="ECO:0000256" key="9">
    <source>
        <dbReference type="SAM" id="SignalP"/>
    </source>
</evidence>
<dbReference type="OrthoDB" id="428111at2759"/>
<evidence type="ECO:0000256" key="6">
    <source>
        <dbReference type="ARBA" id="ARBA00023136"/>
    </source>
</evidence>